<comment type="similarity">
    <text evidence="7">Belongs to the IspG family.</text>
</comment>
<dbReference type="InterPro" id="IPR036849">
    <property type="entry name" value="Enolase-like_C_sf"/>
</dbReference>
<feature type="binding site" evidence="7">
    <location>
        <position position="273"/>
    </location>
    <ligand>
        <name>[4Fe-4S] cluster</name>
        <dbReference type="ChEBI" id="CHEBI:49883"/>
    </ligand>
</feature>
<dbReference type="EMBL" id="JADKCH010000004">
    <property type="protein sequence ID" value="MBK8572367.1"/>
    <property type="molecule type" value="Genomic_DNA"/>
</dbReference>
<dbReference type="InterPro" id="IPR011005">
    <property type="entry name" value="Dihydropteroate_synth-like_sf"/>
</dbReference>
<evidence type="ECO:0000313" key="10">
    <source>
        <dbReference type="EMBL" id="MBK8572367.1"/>
    </source>
</evidence>
<keyword evidence="5 7" id="KW-0411">Iron-sulfur</keyword>
<dbReference type="InterPro" id="IPR058578">
    <property type="entry name" value="IspG_TIM"/>
</dbReference>
<dbReference type="SUPFAM" id="SSF56014">
    <property type="entry name" value="Nitrite and sulphite reductase 4Fe-4S domain-like"/>
    <property type="match status" value="1"/>
</dbReference>
<keyword evidence="1 7" id="KW-0004">4Fe-4S</keyword>
<sequence>MSEQDPQPLAPRRKTRQILVGKVPVGGDAPITVQSMTKTDTRDVEATVNQIYGYANAGCEIVRVSVPTKKAGEVFHEICDRSPIPVIADIHFDYRLALVAADGGAACLRINPGNIGGQDRVKAVVDKAGSLGIPIRIGVNGGSLEKDLLDQFGTATPEAMVESALRHIEVLEREGFRDIKISLKASDVVRTVQAYRLLARQVDYPFHLGITEAGTPFGGTIRSSVGMGILLAEGIGDTIRVSLTGEGEDECRVGHEMLRSLALRSGGFRMVSCPSCGRVQIDLNRVANEIEEGLKLINHENITYAVMGCVVNGPGEAKDADLGVAGGAGEGLIYRKGELIRKVKEEDLVPAFLEEARKVKAEADAAKA</sequence>
<evidence type="ECO:0000256" key="1">
    <source>
        <dbReference type="ARBA" id="ARBA00022485"/>
    </source>
</evidence>
<dbReference type="PANTHER" id="PTHR30454">
    <property type="entry name" value="4-HYDROXY-3-METHYLBUT-2-EN-1-YL DIPHOSPHATE SYNTHASE"/>
    <property type="match status" value="1"/>
</dbReference>
<dbReference type="InterPro" id="IPR016425">
    <property type="entry name" value="IspG_bac"/>
</dbReference>
<comment type="function">
    <text evidence="7">Converts 2C-methyl-D-erythritol 2,4-cyclodiphosphate (ME-2,4cPP) into 1-hydroxy-2-methyl-2-(E)-butenyl 4-diphosphate.</text>
</comment>
<comment type="pathway">
    <text evidence="7">Isoprenoid biosynthesis; isopentenyl diphosphate biosynthesis via DXP pathway; isopentenyl diphosphate from 1-deoxy-D-xylulose 5-phosphate: step 5/6.</text>
</comment>
<evidence type="ECO:0000256" key="3">
    <source>
        <dbReference type="ARBA" id="ARBA00023002"/>
    </source>
</evidence>
<dbReference type="NCBIfam" id="NF001540">
    <property type="entry name" value="PRK00366.1"/>
    <property type="match status" value="1"/>
</dbReference>
<protein>
    <recommendedName>
        <fullName evidence="7">4-hydroxy-3-methylbut-2-en-1-yl diphosphate synthase (flavodoxin)</fullName>
        <ecNumber evidence="7">1.17.7.3</ecNumber>
    </recommendedName>
    <alternativeName>
        <fullName evidence="7">1-hydroxy-2-methyl-2-(E)-butenyl 4-diphosphate synthase</fullName>
    </alternativeName>
</protein>
<feature type="binding site" evidence="7">
    <location>
        <position position="276"/>
    </location>
    <ligand>
        <name>[4Fe-4S] cluster</name>
        <dbReference type="ChEBI" id="CHEBI:49883"/>
    </ligand>
</feature>
<organism evidence="10 11">
    <name type="scientific">Candidatus Geothrix odensensis</name>
    <dbReference type="NCBI Taxonomy" id="2954440"/>
    <lineage>
        <taxon>Bacteria</taxon>
        <taxon>Pseudomonadati</taxon>
        <taxon>Acidobacteriota</taxon>
        <taxon>Holophagae</taxon>
        <taxon>Holophagales</taxon>
        <taxon>Holophagaceae</taxon>
        <taxon>Geothrix</taxon>
    </lineage>
</organism>
<name>A0A936F1E4_9BACT</name>
<proteinExistence type="inferred from homology"/>
<dbReference type="GO" id="GO:0051539">
    <property type="term" value="F:4 iron, 4 sulfur cluster binding"/>
    <property type="evidence" value="ECO:0007669"/>
    <property type="project" value="UniProtKB-UniRule"/>
</dbReference>
<gene>
    <name evidence="7 10" type="primary">ispG</name>
    <name evidence="10" type="synonym">gcpE</name>
    <name evidence="10" type="ORF">IPN91_06890</name>
</gene>
<dbReference type="FunFam" id="3.20.20.20:FF:000001">
    <property type="entry name" value="4-hydroxy-3-methylbut-2-en-1-yl diphosphate synthase (flavodoxin)"/>
    <property type="match status" value="1"/>
</dbReference>
<dbReference type="Proteomes" id="UP000709959">
    <property type="component" value="Unassembled WGS sequence"/>
</dbReference>
<dbReference type="SUPFAM" id="SSF51604">
    <property type="entry name" value="Enolase C-terminal domain-like"/>
    <property type="match status" value="1"/>
</dbReference>
<dbReference type="InterPro" id="IPR045854">
    <property type="entry name" value="NO2/SO3_Rdtase_4Fe4S_sf"/>
</dbReference>
<keyword evidence="2 7" id="KW-0479">Metal-binding</keyword>
<dbReference type="GO" id="GO:0005506">
    <property type="term" value="F:iron ion binding"/>
    <property type="evidence" value="ECO:0007669"/>
    <property type="project" value="InterPro"/>
</dbReference>
<evidence type="ECO:0000256" key="5">
    <source>
        <dbReference type="ARBA" id="ARBA00023014"/>
    </source>
</evidence>
<comment type="catalytic activity">
    <reaction evidence="7">
        <text>(2E)-4-hydroxy-3-methylbut-2-enyl diphosphate + oxidized [flavodoxin] + H2O + 2 H(+) = 2-C-methyl-D-erythritol 2,4-cyclic diphosphate + reduced [flavodoxin]</text>
        <dbReference type="Rhea" id="RHEA:43604"/>
        <dbReference type="Rhea" id="RHEA-COMP:10622"/>
        <dbReference type="Rhea" id="RHEA-COMP:10623"/>
        <dbReference type="ChEBI" id="CHEBI:15377"/>
        <dbReference type="ChEBI" id="CHEBI:15378"/>
        <dbReference type="ChEBI" id="CHEBI:57618"/>
        <dbReference type="ChEBI" id="CHEBI:58210"/>
        <dbReference type="ChEBI" id="CHEBI:58483"/>
        <dbReference type="ChEBI" id="CHEBI:128753"/>
        <dbReference type="EC" id="1.17.7.3"/>
    </reaction>
</comment>
<dbReference type="AlphaFoldDB" id="A0A936F1E4"/>
<evidence type="ECO:0000256" key="7">
    <source>
        <dbReference type="HAMAP-Rule" id="MF_00159"/>
    </source>
</evidence>
<keyword evidence="3 7" id="KW-0560">Oxidoreductase</keyword>
<feature type="binding site" evidence="7">
    <location>
        <position position="309"/>
    </location>
    <ligand>
        <name>[4Fe-4S] cluster</name>
        <dbReference type="ChEBI" id="CHEBI:49883"/>
    </ligand>
</feature>
<dbReference type="Gene3D" id="3.30.413.10">
    <property type="entry name" value="Sulfite Reductase Hemoprotein, domain 1"/>
    <property type="match status" value="1"/>
</dbReference>
<evidence type="ECO:0000259" key="8">
    <source>
        <dbReference type="Pfam" id="PF04551"/>
    </source>
</evidence>
<dbReference type="Gene3D" id="3.20.20.20">
    <property type="entry name" value="Dihydropteroate synthase-like"/>
    <property type="match status" value="1"/>
</dbReference>
<keyword evidence="6 7" id="KW-0414">Isoprene biosynthesis</keyword>
<dbReference type="HAMAP" id="MF_00159">
    <property type="entry name" value="IspG"/>
    <property type="match status" value="1"/>
</dbReference>
<dbReference type="PIRSF" id="PIRSF004640">
    <property type="entry name" value="IspG"/>
    <property type="match status" value="1"/>
</dbReference>
<feature type="domain" description="IspG TIM-barrel" evidence="8">
    <location>
        <begin position="15"/>
        <end position="254"/>
    </location>
</feature>
<keyword evidence="4 7" id="KW-0408">Iron</keyword>
<evidence type="ECO:0000259" key="9">
    <source>
        <dbReference type="Pfam" id="PF26540"/>
    </source>
</evidence>
<dbReference type="GO" id="GO:0046429">
    <property type="term" value="F:4-hydroxy-3-methylbut-2-en-1-yl diphosphate synthase activity (ferredoxin)"/>
    <property type="evidence" value="ECO:0007669"/>
    <property type="project" value="UniProtKB-UniRule"/>
</dbReference>
<dbReference type="Pfam" id="PF26540">
    <property type="entry name" value="GcpE_C"/>
    <property type="match status" value="1"/>
</dbReference>
<dbReference type="PANTHER" id="PTHR30454:SF0">
    <property type="entry name" value="4-HYDROXY-3-METHYLBUT-2-EN-1-YL DIPHOSPHATE SYNTHASE (FERREDOXIN), CHLOROPLASTIC"/>
    <property type="match status" value="1"/>
</dbReference>
<accession>A0A936F1E4</accession>
<evidence type="ECO:0000256" key="4">
    <source>
        <dbReference type="ARBA" id="ARBA00023004"/>
    </source>
</evidence>
<dbReference type="EC" id="1.17.7.3" evidence="7"/>
<evidence type="ECO:0000256" key="2">
    <source>
        <dbReference type="ARBA" id="ARBA00022723"/>
    </source>
</evidence>
<dbReference type="InterPro" id="IPR004588">
    <property type="entry name" value="IspG_bac-typ"/>
</dbReference>
<feature type="binding site" evidence="7">
    <location>
        <position position="316"/>
    </location>
    <ligand>
        <name>[4Fe-4S] cluster</name>
        <dbReference type="ChEBI" id="CHEBI:49883"/>
    </ligand>
</feature>
<dbReference type="GO" id="GO:0019288">
    <property type="term" value="P:isopentenyl diphosphate biosynthetic process, methylerythritol 4-phosphate pathway"/>
    <property type="evidence" value="ECO:0007669"/>
    <property type="project" value="UniProtKB-UniRule"/>
</dbReference>
<dbReference type="NCBIfam" id="TIGR00612">
    <property type="entry name" value="ispG_gcpE"/>
    <property type="match status" value="1"/>
</dbReference>
<feature type="domain" description="IspG C-terminal" evidence="9">
    <location>
        <begin position="270"/>
        <end position="357"/>
    </location>
</feature>
<dbReference type="InterPro" id="IPR058579">
    <property type="entry name" value="IspG_C"/>
</dbReference>
<comment type="cofactor">
    <cofactor evidence="7">
        <name>[4Fe-4S] cluster</name>
        <dbReference type="ChEBI" id="CHEBI:49883"/>
    </cofactor>
    <text evidence="7">Binds 1 [4Fe-4S] cluster.</text>
</comment>
<dbReference type="Pfam" id="PF04551">
    <property type="entry name" value="GcpE"/>
    <property type="match status" value="1"/>
</dbReference>
<dbReference type="GO" id="GO:0141197">
    <property type="term" value="F:4-hydroxy-3-methylbut-2-enyl-diphosphate synthase activity (flavodoxin)"/>
    <property type="evidence" value="ECO:0007669"/>
    <property type="project" value="UniProtKB-EC"/>
</dbReference>
<evidence type="ECO:0000256" key="6">
    <source>
        <dbReference type="ARBA" id="ARBA00023229"/>
    </source>
</evidence>
<comment type="caution">
    <text evidence="10">The sequence shown here is derived from an EMBL/GenBank/DDBJ whole genome shotgun (WGS) entry which is preliminary data.</text>
</comment>
<evidence type="ECO:0000313" key="11">
    <source>
        <dbReference type="Proteomes" id="UP000709959"/>
    </source>
</evidence>
<reference evidence="10 11" key="1">
    <citation type="submission" date="2020-10" db="EMBL/GenBank/DDBJ databases">
        <title>Connecting structure to function with the recovery of over 1000 high-quality activated sludge metagenome-assembled genomes encoding full-length rRNA genes using long-read sequencing.</title>
        <authorList>
            <person name="Singleton C.M."/>
            <person name="Petriglieri F."/>
            <person name="Kristensen J.M."/>
            <person name="Kirkegaard R.H."/>
            <person name="Michaelsen T.Y."/>
            <person name="Andersen M.H."/>
            <person name="Karst S.M."/>
            <person name="Dueholm M.S."/>
            <person name="Nielsen P.H."/>
            <person name="Albertsen M."/>
        </authorList>
    </citation>
    <scope>NUCLEOTIDE SEQUENCE [LARGE SCALE GENOMIC DNA]</scope>
    <source>
        <strain evidence="10">OdNE_18-Q3-R46-58_MAXAC.008</strain>
    </source>
</reference>
<dbReference type="GO" id="GO:0016114">
    <property type="term" value="P:terpenoid biosynthetic process"/>
    <property type="evidence" value="ECO:0007669"/>
    <property type="project" value="InterPro"/>
</dbReference>